<evidence type="ECO:0000256" key="9">
    <source>
        <dbReference type="ARBA" id="ARBA00022801"/>
    </source>
</evidence>
<evidence type="ECO:0000313" key="24">
    <source>
        <dbReference type="EMBL" id="KAJ6641213.1"/>
    </source>
</evidence>
<dbReference type="PANTHER" id="PTHR12756">
    <property type="entry name" value="CYTOSOLIC CARBOXYPEPTIDASE"/>
    <property type="match status" value="1"/>
</dbReference>
<evidence type="ECO:0000256" key="16">
    <source>
        <dbReference type="ARBA" id="ARBA00024627"/>
    </source>
</evidence>
<evidence type="ECO:0000256" key="5">
    <source>
        <dbReference type="ARBA" id="ARBA00005988"/>
    </source>
</evidence>
<dbReference type="PANTHER" id="PTHR12756:SF12">
    <property type="entry name" value="CYTOSOLIC CARBOXYPEPTIDASE-LIKE PROTEIN 5"/>
    <property type="match status" value="1"/>
</dbReference>
<evidence type="ECO:0000256" key="7">
    <source>
        <dbReference type="ARBA" id="ARBA00022670"/>
    </source>
</evidence>
<dbReference type="GO" id="GO:0005819">
    <property type="term" value="C:spindle"/>
    <property type="evidence" value="ECO:0007669"/>
    <property type="project" value="UniProtKB-SubCell"/>
</dbReference>
<keyword evidence="24" id="KW-0121">Carboxypeptidase</keyword>
<dbReference type="OrthoDB" id="10253041at2759"/>
<comment type="caution">
    <text evidence="24">The sequence shown here is derived from an EMBL/GenBank/DDBJ whole genome shotgun (WGS) entry which is preliminary data.</text>
</comment>
<dbReference type="GO" id="GO:0030496">
    <property type="term" value="C:midbody"/>
    <property type="evidence" value="ECO:0007669"/>
    <property type="project" value="UniProtKB-SubCell"/>
</dbReference>
<evidence type="ECO:0000256" key="21">
    <source>
        <dbReference type="PROSITE-ProRule" id="PRU01379"/>
    </source>
</evidence>
<keyword evidence="25" id="KW-1185">Reference proteome</keyword>
<evidence type="ECO:0000256" key="4">
    <source>
        <dbReference type="ARBA" id="ARBA00004214"/>
    </source>
</evidence>
<keyword evidence="10" id="KW-0862">Zinc</keyword>
<comment type="cofactor">
    <cofactor evidence="1">
        <name>Zn(2+)</name>
        <dbReference type="ChEBI" id="CHEBI:29105"/>
    </cofactor>
</comment>
<dbReference type="AlphaFoldDB" id="A0A9Q0N094"/>
<evidence type="ECO:0000256" key="10">
    <source>
        <dbReference type="ARBA" id="ARBA00022833"/>
    </source>
</evidence>
<organism evidence="24 25">
    <name type="scientific">Pseudolycoriella hygida</name>
    <dbReference type="NCBI Taxonomy" id="35572"/>
    <lineage>
        <taxon>Eukaryota</taxon>
        <taxon>Metazoa</taxon>
        <taxon>Ecdysozoa</taxon>
        <taxon>Arthropoda</taxon>
        <taxon>Hexapoda</taxon>
        <taxon>Insecta</taxon>
        <taxon>Pterygota</taxon>
        <taxon>Neoptera</taxon>
        <taxon>Endopterygota</taxon>
        <taxon>Diptera</taxon>
        <taxon>Nematocera</taxon>
        <taxon>Sciaroidea</taxon>
        <taxon>Sciaridae</taxon>
        <taxon>Pseudolycoriella</taxon>
    </lineage>
</organism>
<evidence type="ECO:0000256" key="11">
    <source>
        <dbReference type="ARBA" id="ARBA00023049"/>
    </source>
</evidence>
<comment type="catalytic activity">
    <reaction evidence="20">
        <text>gamma-L-glutamyl-L-glutamyl-[protein] + H2O = L-glutamyl-[protein] + L-glutamate</text>
        <dbReference type="Rhea" id="RHEA:60152"/>
        <dbReference type="Rhea" id="RHEA-COMP:10208"/>
        <dbReference type="Rhea" id="RHEA-COMP:15517"/>
        <dbReference type="ChEBI" id="CHEBI:15377"/>
        <dbReference type="ChEBI" id="CHEBI:29973"/>
        <dbReference type="ChEBI" id="CHEBI:29985"/>
        <dbReference type="ChEBI" id="CHEBI:143622"/>
    </reaction>
    <physiologicalReaction direction="left-to-right" evidence="20">
        <dbReference type="Rhea" id="RHEA:60153"/>
    </physiologicalReaction>
</comment>
<keyword evidence="12" id="KW-0206">Cytoskeleton</keyword>
<dbReference type="EC" id="3.4.17.24" evidence="17"/>
<comment type="catalytic activity">
    <reaction evidence="15">
        <text>C-terminal L-alpha-aminoacyl-L-glutamyl-L-glutamyl-[tubulin] + H2O = C-terminal L-alpha-aminoacyl-L-glutamyl-[tubulin] + L-glutamate</text>
        <dbReference type="Rhea" id="RHEA:63792"/>
        <dbReference type="Rhea" id="RHEA-COMP:16435"/>
        <dbReference type="Rhea" id="RHEA-COMP:16436"/>
        <dbReference type="ChEBI" id="CHEBI:15377"/>
        <dbReference type="ChEBI" id="CHEBI:29985"/>
        <dbReference type="ChEBI" id="CHEBI:149555"/>
        <dbReference type="ChEBI" id="CHEBI:149556"/>
        <dbReference type="EC" id="3.4.17.24"/>
    </reaction>
    <physiologicalReaction direction="left-to-right" evidence="15">
        <dbReference type="Rhea" id="RHEA:63793"/>
    </physiologicalReaction>
</comment>
<keyword evidence="11" id="KW-0482">Metalloprotease</keyword>
<keyword evidence="13" id="KW-0539">Nucleus</keyword>
<evidence type="ECO:0000256" key="19">
    <source>
        <dbReference type="ARBA" id="ARBA00032928"/>
    </source>
</evidence>
<dbReference type="GO" id="GO:0004181">
    <property type="term" value="F:metallocarboxypeptidase activity"/>
    <property type="evidence" value="ECO:0007669"/>
    <property type="project" value="InterPro"/>
</dbReference>
<feature type="compositionally biased region" description="Low complexity" evidence="22">
    <location>
        <begin position="928"/>
        <end position="943"/>
    </location>
</feature>
<dbReference type="PROSITE" id="PS52035">
    <property type="entry name" value="PEPTIDASE_M14"/>
    <property type="match status" value="1"/>
</dbReference>
<keyword evidence="8" id="KW-0479">Metal-binding</keyword>
<evidence type="ECO:0000256" key="6">
    <source>
        <dbReference type="ARBA" id="ARBA00022490"/>
    </source>
</evidence>
<dbReference type="Pfam" id="PF00246">
    <property type="entry name" value="Peptidase_M14"/>
    <property type="match status" value="1"/>
</dbReference>
<dbReference type="InterPro" id="IPR000834">
    <property type="entry name" value="Peptidase_M14"/>
</dbReference>
<dbReference type="GO" id="GO:0008270">
    <property type="term" value="F:zinc ion binding"/>
    <property type="evidence" value="ECO:0007669"/>
    <property type="project" value="InterPro"/>
</dbReference>
<reference evidence="24" key="1">
    <citation type="submission" date="2022-07" db="EMBL/GenBank/DDBJ databases">
        <authorList>
            <person name="Trinca V."/>
            <person name="Uliana J.V.C."/>
            <person name="Torres T.T."/>
            <person name="Ward R.J."/>
            <person name="Monesi N."/>
        </authorList>
    </citation>
    <scope>NUCLEOTIDE SEQUENCE</scope>
    <source>
        <strain evidence="24">HSMRA1968</strain>
        <tissue evidence="24">Whole embryos</tissue>
    </source>
</reference>
<proteinExistence type="inferred from homology"/>
<dbReference type="CDD" id="cd06236">
    <property type="entry name" value="M14_AGBL5_like"/>
    <property type="match status" value="1"/>
</dbReference>
<dbReference type="Gene3D" id="3.40.630.10">
    <property type="entry name" value="Zn peptidases"/>
    <property type="match status" value="2"/>
</dbReference>
<evidence type="ECO:0000313" key="25">
    <source>
        <dbReference type="Proteomes" id="UP001151699"/>
    </source>
</evidence>
<dbReference type="EMBL" id="WJQU01000002">
    <property type="protein sequence ID" value="KAJ6641213.1"/>
    <property type="molecule type" value="Genomic_DNA"/>
</dbReference>
<evidence type="ECO:0000256" key="3">
    <source>
        <dbReference type="ARBA" id="ARBA00004186"/>
    </source>
</evidence>
<evidence type="ECO:0000256" key="1">
    <source>
        <dbReference type="ARBA" id="ARBA00001947"/>
    </source>
</evidence>
<feature type="region of interest" description="Disordered" evidence="22">
    <location>
        <begin position="406"/>
        <end position="433"/>
    </location>
</feature>
<keyword evidence="9" id="KW-0378">Hydrolase</keyword>
<protein>
    <recommendedName>
        <fullName evidence="14">Cytosolic carboxypeptidase-like protein 5</fullName>
        <ecNumber evidence="17">3.4.17.24</ecNumber>
    </recommendedName>
    <alternativeName>
        <fullName evidence="19">ATP/GTP-binding protein-like 5</fullName>
    </alternativeName>
    <alternativeName>
        <fullName evidence="18">Protein deglutamylase CCP5</fullName>
    </alternativeName>
</protein>
<evidence type="ECO:0000256" key="12">
    <source>
        <dbReference type="ARBA" id="ARBA00023212"/>
    </source>
</evidence>
<evidence type="ECO:0000256" key="18">
    <source>
        <dbReference type="ARBA" id="ARBA00032753"/>
    </source>
</evidence>
<evidence type="ECO:0000256" key="22">
    <source>
        <dbReference type="SAM" id="MobiDB-lite"/>
    </source>
</evidence>
<dbReference type="GO" id="GO:0005634">
    <property type="term" value="C:nucleus"/>
    <property type="evidence" value="ECO:0007669"/>
    <property type="project" value="UniProtKB-SubCell"/>
</dbReference>
<dbReference type="InterPro" id="IPR040626">
    <property type="entry name" value="Pepdidase_M14_N"/>
</dbReference>
<dbReference type="GO" id="GO:0006508">
    <property type="term" value="P:proteolysis"/>
    <property type="evidence" value="ECO:0007669"/>
    <property type="project" value="UniProtKB-KW"/>
</dbReference>
<sequence>MDNFLCGGYVFNSNFDSGNLAKVELVNLFEDIIPTENFTCAEINIWTKPDCAGTEYENPNRSWFMFSVHGGKAFQVCKINVVNLNKQTKLFSQGMHPVMKIGNNGKWERMKDNPTYLSYEDNFTLTFYHKPLTNTCVPIYYAFTFPFTYTECQNQLEHYNLLYGKTEQEINLILERLHRIEHKKEDLDTNQLVQEMDSLIHSLQSDRLDESTQKESKFAKMSTSDIYNDIYFHRELLIKSVEGRNVDLLTISSFHGIQSKTEERLTNLFTDLNTRRCHVFKDKKIIFISSRVHPGETPSSFVLNGFLKLILDRRSVVAATLRKLYVFKIVPFLNPDGVHNGCYRSDTFGHNLNRVYLLPKLETQPSIYAVRKLIRYYHFDKDLHDDQENESLLVPSDLTTDENIPINNLRNQSQSTDESPCCSSDSSRSQSSELEIFDQKALSELPKCDRDDVKVKPTTQERKAGKVFLDELITEIKPIIVTNPAVFKKPFKLKKRSESLKTDPLPGDSSVKSGALKQSVNKNVMIRNVRSPRLLCTPFQMGKKKPVVDEKNLDFSAEFIQKFGEKSMTDKSNMFLYIDLHGHASKKGIFMYGNHLTNTSEAVECMLLPRLMSMNCSHFHFDACVFSERNMYLKGKRDGLSKEGSGRVAIFKTIGLIKSYTLESNYNTGRYVNVLPPVGKNSSARNKSLIVPKYTPAIFEDVGRALGPSILDLTNSNPLSRLPNSEFKNLQGLRSSLRSDIDKSMARAVLSSSKALTTKPKRMKNPSLCSSMPLEISKENKVKLSLNKQQVTTYGKKEGTNRKKGKVLCDVLTSMPSVPTKRPKVLSSVAPIESSSSSMDVPKKCKDIDESITSVIDAVDLPLFYAVESSMLNDITKQTTKDLDPDLNGPCCSSHILTSRIPSTSASAILVPVSIQKPKKTGNFAGMSSTSSSSSNNVKKTSSGVLRRSKFSNDNLLKSLRRGKKTMSKDNLRLKKKKMLKSDTNLKRKKARVF</sequence>
<name>A0A9Q0N094_9DIPT</name>
<dbReference type="Proteomes" id="UP001151699">
    <property type="component" value="Chromosome B"/>
</dbReference>
<dbReference type="InterPro" id="IPR050821">
    <property type="entry name" value="Cytosolic_carboxypeptidase"/>
</dbReference>
<gene>
    <name evidence="24" type="primary">AGBL5</name>
    <name evidence="24" type="ORF">Bhyg_06148</name>
</gene>
<keyword evidence="6" id="KW-0963">Cytoplasm</keyword>
<dbReference type="Pfam" id="PF18027">
    <property type="entry name" value="Pepdidase_M14_N"/>
    <property type="match status" value="1"/>
</dbReference>
<accession>A0A9Q0N094</accession>
<dbReference type="Gene3D" id="2.60.40.3120">
    <property type="match status" value="1"/>
</dbReference>
<evidence type="ECO:0000256" key="20">
    <source>
        <dbReference type="ARBA" id="ARBA00047714"/>
    </source>
</evidence>
<evidence type="ECO:0000256" key="17">
    <source>
        <dbReference type="ARBA" id="ARBA00026108"/>
    </source>
</evidence>
<evidence type="ECO:0000256" key="13">
    <source>
        <dbReference type="ARBA" id="ARBA00023242"/>
    </source>
</evidence>
<comment type="similarity">
    <text evidence="5 21">Belongs to the peptidase M14 family.</text>
</comment>
<keyword evidence="7" id="KW-0645">Protease</keyword>
<feature type="active site" description="Proton donor/acceptor" evidence="21">
    <location>
        <position position="663"/>
    </location>
</feature>
<evidence type="ECO:0000256" key="15">
    <source>
        <dbReference type="ARBA" id="ARBA00024524"/>
    </source>
</evidence>
<comment type="subcellular location">
    <subcellularLocation>
        <location evidence="3">Cytoplasm</location>
        <location evidence="3">Cytoskeleton</location>
        <location evidence="3">Spindle</location>
    </subcellularLocation>
    <subcellularLocation>
        <location evidence="4">Midbody</location>
    </subcellularLocation>
    <subcellularLocation>
        <location evidence="2">Nucleus</location>
    </subcellularLocation>
</comment>
<evidence type="ECO:0000256" key="2">
    <source>
        <dbReference type="ARBA" id="ARBA00004123"/>
    </source>
</evidence>
<evidence type="ECO:0000256" key="8">
    <source>
        <dbReference type="ARBA" id="ARBA00022723"/>
    </source>
</evidence>
<evidence type="ECO:0000256" key="14">
    <source>
        <dbReference type="ARBA" id="ARBA00024141"/>
    </source>
</evidence>
<dbReference type="SUPFAM" id="SSF53187">
    <property type="entry name" value="Zn-dependent exopeptidases"/>
    <property type="match status" value="2"/>
</dbReference>
<dbReference type="InterPro" id="IPR034286">
    <property type="entry name" value="M14_AGBL5-like"/>
</dbReference>
<feature type="region of interest" description="Disordered" evidence="22">
    <location>
        <begin position="921"/>
        <end position="945"/>
    </location>
</feature>
<feature type="domain" description="Peptidase M14" evidence="23">
    <location>
        <begin position="204"/>
        <end position="693"/>
    </location>
</feature>
<comment type="catalytic activity">
    <reaction evidence="16">
        <text>C-terminal L-alpha-aminoacyl-L-glutamyl-[tubulin] + H2O = C-terminal L-alpha-aminoacyl-[tubulin] + L-glutamate</text>
        <dbReference type="Rhea" id="RHEA:63796"/>
        <dbReference type="Rhea" id="RHEA-COMP:16436"/>
        <dbReference type="Rhea" id="RHEA-COMP:16437"/>
        <dbReference type="ChEBI" id="CHEBI:15377"/>
        <dbReference type="ChEBI" id="CHEBI:29985"/>
        <dbReference type="ChEBI" id="CHEBI:90782"/>
        <dbReference type="ChEBI" id="CHEBI:149556"/>
        <dbReference type="EC" id="3.4.17.24"/>
    </reaction>
    <physiologicalReaction direction="left-to-right" evidence="16">
        <dbReference type="Rhea" id="RHEA:63797"/>
    </physiologicalReaction>
</comment>
<evidence type="ECO:0000259" key="23">
    <source>
        <dbReference type="PROSITE" id="PS52035"/>
    </source>
</evidence>
<feature type="compositionally biased region" description="Low complexity" evidence="22">
    <location>
        <begin position="415"/>
        <end position="433"/>
    </location>
</feature>